<evidence type="ECO:0000313" key="1">
    <source>
        <dbReference type="EMBL" id="SER31188.1"/>
    </source>
</evidence>
<organism evidence="1 2">
    <name type="scientific">Butyrivibrio fibrisolvens</name>
    <dbReference type="NCBI Taxonomy" id="831"/>
    <lineage>
        <taxon>Bacteria</taxon>
        <taxon>Bacillati</taxon>
        <taxon>Bacillota</taxon>
        <taxon>Clostridia</taxon>
        <taxon>Lachnospirales</taxon>
        <taxon>Lachnospiraceae</taxon>
        <taxon>Butyrivibrio</taxon>
    </lineage>
</organism>
<protein>
    <submittedName>
        <fullName evidence="1">Uncharacterized protein</fullName>
    </submittedName>
</protein>
<gene>
    <name evidence="1" type="ORF">SAMN04487884_10454</name>
</gene>
<sequence length="37" mass="4431">MQSFIRLTDFTKEELFEIFRIADNIEDYKGFLDGKTV</sequence>
<proteinExistence type="predicted"/>
<accession>A0A1H9N5M1</accession>
<name>A0A1H9N5M1_BUTFI</name>
<evidence type="ECO:0000313" key="2">
    <source>
        <dbReference type="Proteomes" id="UP000182584"/>
    </source>
</evidence>
<reference evidence="1 2" key="1">
    <citation type="submission" date="2016-10" db="EMBL/GenBank/DDBJ databases">
        <authorList>
            <person name="de Groot N.N."/>
        </authorList>
    </citation>
    <scope>NUCLEOTIDE SEQUENCE [LARGE SCALE GENOMIC DNA]</scope>
    <source>
        <strain evidence="1 2">AR40</strain>
    </source>
</reference>
<dbReference type="EMBL" id="FOGJ01000004">
    <property type="protein sequence ID" value="SER31188.1"/>
    <property type="molecule type" value="Genomic_DNA"/>
</dbReference>
<dbReference type="Proteomes" id="UP000182584">
    <property type="component" value="Unassembled WGS sequence"/>
</dbReference>
<dbReference type="AlphaFoldDB" id="A0A1H9N5M1"/>